<organism evidence="1 2">
    <name type="scientific">Acaulospora colombiana</name>
    <dbReference type="NCBI Taxonomy" id="27376"/>
    <lineage>
        <taxon>Eukaryota</taxon>
        <taxon>Fungi</taxon>
        <taxon>Fungi incertae sedis</taxon>
        <taxon>Mucoromycota</taxon>
        <taxon>Glomeromycotina</taxon>
        <taxon>Glomeromycetes</taxon>
        <taxon>Diversisporales</taxon>
        <taxon>Acaulosporaceae</taxon>
        <taxon>Acaulospora</taxon>
    </lineage>
</organism>
<feature type="non-terminal residue" evidence="1">
    <location>
        <position position="1"/>
    </location>
</feature>
<gene>
    <name evidence="1" type="ORF">ACOLOM_LOCUS1850</name>
</gene>
<dbReference type="Proteomes" id="UP000789525">
    <property type="component" value="Unassembled WGS sequence"/>
</dbReference>
<reference evidence="1" key="1">
    <citation type="submission" date="2021-06" db="EMBL/GenBank/DDBJ databases">
        <authorList>
            <person name="Kallberg Y."/>
            <person name="Tangrot J."/>
            <person name="Rosling A."/>
        </authorList>
    </citation>
    <scope>NUCLEOTIDE SEQUENCE</scope>
    <source>
        <strain evidence="1">CL356</strain>
    </source>
</reference>
<keyword evidence="2" id="KW-1185">Reference proteome</keyword>
<accession>A0ACA9KKL4</accession>
<proteinExistence type="predicted"/>
<sequence length="414" mass="48163">MPTLNEVAERWVLRERIRNAISELRDKYDKNGNEKSDGDDGNEVIHEELDVIVEDYVAYEQDEGDFYINIDEDSEADEYSYKGVMTLVTEICKLILKSSNKITHLFINGTVSTNFKHLLNNLPNIQGASNSLEIEDVRTPVESLKTQFPMIIMNQRGLKKLFFGGNVWDNLSAIIAALRSQAKSLVELKIEYFTICDMTTVEHLIQCTSLQKLDIMIDLNIYSNSMFFKMLAACKFKNLQNLRIFWISYNEEKIQVAEDLEIFFENCGKSLKELDLEYHSYEENVQILETLRRNCPQLESLSFPLGGNEEIKEFLKLVIELKFLKNLVLGKTRSEIEADEFFLDFVEIWANSSISYLSANWIISDLTLNEFLEDYIIPIRKLEYLCEEDSYESHKSNLISYSRKLRRKGLIKTL</sequence>
<name>A0ACA9KKL4_9GLOM</name>
<feature type="non-terminal residue" evidence="1">
    <location>
        <position position="414"/>
    </location>
</feature>
<protein>
    <submittedName>
        <fullName evidence="1">925_t:CDS:1</fullName>
    </submittedName>
</protein>
<comment type="caution">
    <text evidence="1">The sequence shown here is derived from an EMBL/GenBank/DDBJ whole genome shotgun (WGS) entry which is preliminary data.</text>
</comment>
<dbReference type="EMBL" id="CAJVPT010002205">
    <property type="protein sequence ID" value="CAG8477287.1"/>
    <property type="molecule type" value="Genomic_DNA"/>
</dbReference>
<evidence type="ECO:0000313" key="2">
    <source>
        <dbReference type="Proteomes" id="UP000789525"/>
    </source>
</evidence>
<evidence type="ECO:0000313" key="1">
    <source>
        <dbReference type="EMBL" id="CAG8477287.1"/>
    </source>
</evidence>